<dbReference type="EMBL" id="FOGV01000024">
    <property type="protein sequence ID" value="SES25503.1"/>
    <property type="molecule type" value="Genomic_DNA"/>
</dbReference>
<dbReference type="STRING" id="1464123.SAMN05444126_12416"/>
<reference evidence="7" key="1">
    <citation type="submission" date="2016-10" db="EMBL/GenBank/DDBJ databases">
        <authorList>
            <person name="de Groot N.N."/>
        </authorList>
    </citation>
    <scope>NUCLEOTIDE SEQUENCE [LARGE SCALE GENOMIC DNA]</scope>
    <source>
        <strain evidence="7">10nlg</strain>
    </source>
</reference>
<name>A0A1H9VW30_9BACI</name>
<comment type="cofactor">
    <cofactor evidence="1">
        <name>FAD</name>
        <dbReference type="ChEBI" id="CHEBI:57692"/>
    </cofactor>
</comment>
<organism evidence="6 7">
    <name type="scientific">Salisediminibacterium halotolerans</name>
    <dbReference type="NCBI Taxonomy" id="517425"/>
    <lineage>
        <taxon>Bacteria</taxon>
        <taxon>Bacillati</taxon>
        <taxon>Bacillota</taxon>
        <taxon>Bacilli</taxon>
        <taxon>Bacillales</taxon>
        <taxon>Bacillaceae</taxon>
        <taxon>Salisediminibacterium</taxon>
    </lineage>
</organism>
<dbReference type="Gene3D" id="3.50.50.60">
    <property type="entry name" value="FAD/NAD(P)-binding domain"/>
    <property type="match status" value="1"/>
</dbReference>
<proteinExistence type="predicted"/>
<dbReference type="InterPro" id="IPR050097">
    <property type="entry name" value="Ferredoxin-NADP_redctase_2"/>
</dbReference>
<protein>
    <submittedName>
        <fullName evidence="6">Pyridine nucleotide-disulphide oxidoreductase</fullName>
    </submittedName>
</protein>
<dbReference type="SUPFAM" id="SSF51905">
    <property type="entry name" value="FAD/NAD(P)-binding domain"/>
    <property type="match status" value="1"/>
</dbReference>
<comment type="subunit">
    <text evidence="2">Homodimer.</text>
</comment>
<dbReference type="OrthoDB" id="2843572at2"/>
<keyword evidence="7" id="KW-1185">Reference proteome</keyword>
<sequence>MNSADIAIIGGGIAGLSAAIYTAEAGFSTVVFDQNKSQLRPIEHVQNYPGFPEAITGDELLSRMRKQAESFGAELKKEKVAAVKAGETNGSRFLLTVADAEGNERSFSANYVIAASNINKKPLEDLGIETEVSPAVPSGKISRIKGGSWSGETNVPGFYVAGLLSGVPTQSIIAAGQGTQTAMEIISKEKGKAHVWHDS</sequence>
<evidence type="ECO:0000313" key="6">
    <source>
        <dbReference type="EMBL" id="SES25503.1"/>
    </source>
</evidence>
<accession>A0A1H9VW30</accession>
<evidence type="ECO:0000256" key="2">
    <source>
        <dbReference type="ARBA" id="ARBA00011738"/>
    </source>
</evidence>
<evidence type="ECO:0000256" key="3">
    <source>
        <dbReference type="ARBA" id="ARBA00022630"/>
    </source>
</evidence>
<evidence type="ECO:0000313" key="7">
    <source>
        <dbReference type="Proteomes" id="UP000199318"/>
    </source>
</evidence>
<evidence type="ECO:0000259" key="5">
    <source>
        <dbReference type="Pfam" id="PF07992"/>
    </source>
</evidence>
<dbReference type="InterPro" id="IPR023753">
    <property type="entry name" value="FAD/NAD-binding_dom"/>
</dbReference>
<dbReference type="PANTHER" id="PTHR48105">
    <property type="entry name" value="THIOREDOXIN REDUCTASE 1-RELATED-RELATED"/>
    <property type="match status" value="1"/>
</dbReference>
<feature type="domain" description="FAD/NAD(P)-binding" evidence="5">
    <location>
        <begin position="5"/>
        <end position="116"/>
    </location>
</feature>
<keyword evidence="4" id="KW-0560">Oxidoreductase</keyword>
<gene>
    <name evidence="6" type="ORF">SAMN05444126_12416</name>
</gene>
<dbReference type="Pfam" id="PF07992">
    <property type="entry name" value="Pyr_redox_2"/>
    <property type="match status" value="1"/>
</dbReference>
<dbReference type="AlphaFoldDB" id="A0A1H9VW30"/>
<dbReference type="GO" id="GO:0016491">
    <property type="term" value="F:oxidoreductase activity"/>
    <property type="evidence" value="ECO:0007669"/>
    <property type="project" value="UniProtKB-KW"/>
</dbReference>
<dbReference type="RefSeq" id="WP_093074112.1">
    <property type="nucleotide sequence ID" value="NZ_FOGV01000024.1"/>
</dbReference>
<evidence type="ECO:0000256" key="4">
    <source>
        <dbReference type="ARBA" id="ARBA00023002"/>
    </source>
</evidence>
<dbReference type="Proteomes" id="UP000199318">
    <property type="component" value="Unassembled WGS sequence"/>
</dbReference>
<dbReference type="InterPro" id="IPR036188">
    <property type="entry name" value="FAD/NAD-bd_sf"/>
</dbReference>
<dbReference type="PRINTS" id="PR00469">
    <property type="entry name" value="PNDRDTASEII"/>
</dbReference>
<comment type="caution">
    <text evidence="6">The sequence shown here is derived from an EMBL/GenBank/DDBJ whole genome shotgun (WGS) entry which is preliminary data.</text>
</comment>
<keyword evidence="3" id="KW-0285">Flavoprotein</keyword>
<evidence type="ECO:0000256" key="1">
    <source>
        <dbReference type="ARBA" id="ARBA00001974"/>
    </source>
</evidence>